<reference evidence="2" key="1">
    <citation type="submission" date="2013-11" db="EMBL/GenBank/DDBJ databases">
        <title>Draft genome sequence of the broad-host-range Rhizobium sp. LPU83 strain, a member of the low-genetic diversity Oregon-like Rhizobium sp. group.</title>
        <authorList>
            <person name="Wibberg D."/>
            <person name="Puehler A."/>
            <person name="Schlueter A."/>
        </authorList>
    </citation>
    <scope>NUCLEOTIDE SEQUENCE [LARGE SCALE GENOMIC DNA]</scope>
    <source>
        <strain evidence="2">LPU83</strain>
        <plasmid evidence="2">pLPU83d</plasmid>
    </source>
</reference>
<dbReference type="KEGG" id="rhl:LPU83_pLPU83d_1638"/>
<sequence length="142" mass="15384">MAANCFRIGNVKGGIDLLSPNDGEFIGRKPIISAVVCCMAETASATCRPSVSPNDDLCTPTEPGSARRLAPPRNASEHAEAHSACLTWTVDKSRDRTLVALIVGKGRLEPPVRHWTTWMTFREEGSTITRCSLTIAYAYFGS</sequence>
<organism evidence="2 3">
    <name type="scientific">Rhizobium favelukesii</name>
    <dbReference type="NCBI Taxonomy" id="348824"/>
    <lineage>
        <taxon>Bacteria</taxon>
        <taxon>Pseudomonadati</taxon>
        <taxon>Pseudomonadota</taxon>
        <taxon>Alphaproteobacteria</taxon>
        <taxon>Hyphomicrobiales</taxon>
        <taxon>Rhizobiaceae</taxon>
        <taxon>Rhizobium/Agrobacterium group</taxon>
        <taxon>Rhizobium</taxon>
    </lineage>
</organism>
<dbReference type="AlphaFoldDB" id="W6RWN7"/>
<protein>
    <submittedName>
        <fullName evidence="2">Uncharacterized protein</fullName>
    </submittedName>
</protein>
<geneLocation type="plasmid" evidence="2 3">
    <name>pLPU83d</name>
</geneLocation>
<keyword evidence="2" id="KW-0614">Plasmid</keyword>
<accession>W6RWN7</accession>
<evidence type="ECO:0000256" key="1">
    <source>
        <dbReference type="SAM" id="MobiDB-lite"/>
    </source>
</evidence>
<dbReference type="EMBL" id="HG916855">
    <property type="protein sequence ID" value="CDM63008.1"/>
    <property type="molecule type" value="Genomic_DNA"/>
</dbReference>
<feature type="region of interest" description="Disordered" evidence="1">
    <location>
        <begin position="52"/>
        <end position="71"/>
    </location>
</feature>
<dbReference type="HOGENOM" id="CLU_1814289_0_0_5"/>
<gene>
    <name evidence="2" type="ORF">LPU83_pLPU83d_1638</name>
</gene>
<evidence type="ECO:0000313" key="2">
    <source>
        <dbReference type="EMBL" id="CDM63008.1"/>
    </source>
</evidence>
<proteinExistence type="predicted"/>
<keyword evidence="3" id="KW-1185">Reference proteome</keyword>
<evidence type="ECO:0000313" key="3">
    <source>
        <dbReference type="Proteomes" id="UP000019443"/>
    </source>
</evidence>
<name>W6RWN7_9HYPH</name>
<dbReference type="Proteomes" id="UP000019443">
    <property type="component" value="Plasmid pLPU83d"/>
</dbReference>